<dbReference type="PATRIC" id="fig|394.7.peg.3628"/>
<dbReference type="OrthoDB" id="9808346at2"/>
<evidence type="ECO:0000313" key="3">
    <source>
        <dbReference type="Proteomes" id="UP000001054"/>
    </source>
</evidence>
<dbReference type="AlphaFoldDB" id="C3M8R1"/>
<evidence type="ECO:0000256" key="1">
    <source>
        <dbReference type="ARBA" id="ARBA00023172"/>
    </source>
</evidence>
<keyword evidence="3" id="KW-1185">Reference proteome</keyword>
<dbReference type="Gene3D" id="1.10.443.10">
    <property type="entry name" value="Intergrase catalytic core"/>
    <property type="match status" value="1"/>
</dbReference>
<dbReference type="HOGENOM" id="CLU_3188217_0_0_5"/>
<protein>
    <submittedName>
        <fullName evidence="2">Uncharacterized protein</fullName>
    </submittedName>
</protein>
<organism evidence="2 3">
    <name type="scientific">Sinorhizobium fredii (strain NBRC 101917 / NGR234)</name>
    <dbReference type="NCBI Taxonomy" id="394"/>
    <lineage>
        <taxon>Bacteria</taxon>
        <taxon>Pseudomonadati</taxon>
        <taxon>Pseudomonadota</taxon>
        <taxon>Alphaproteobacteria</taxon>
        <taxon>Hyphomicrobiales</taxon>
        <taxon>Rhizobiaceae</taxon>
        <taxon>Sinorhizobium/Ensifer group</taxon>
        <taxon>Sinorhizobium</taxon>
    </lineage>
</organism>
<dbReference type="STRING" id="394.NGR_c08160"/>
<dbReference type="InterPro" id="IPR011010">
    <property type="entry name" value="DNA_brk_join_enz"/>
</dbReference>
<dbReference type="SUPFAM" id="SSF56349">
    <property type="entry name" value="DNA breaking-rejoining enzymes"/>
    <property type="match status" value="1"/>
</dbReference>
<evidence type="ECO:0000313" key="2">
    <source>
        <dbReference type="EMBL" id="ACP24607.1"/>
    </source>
</evidence>
<dbReference type="GO" id="GO:0003677">
    <property type="term" value="F:DNA binding"/>
    <property type="evidence" value="ECO:0007669"/>
    <property type="project" value="InterPro"/>
</dbReference>
<name>C3M8R1_SINFN</name>
<dbReference type="Proteomes" id="UP000001054">
    <property type="component" value="Chromosome"/>
</dbReference>
<dbReference type="EMBL" id="CP001389">
    <property type="protein sequence ID" value="ACP24607.1"/>
    <property type="molecule type" value="Genomic_DNA"/>
</dbReference>
<sequence>MRGGIDLRRVQMWLGHQTLTMTMRYAHLATHDLDMCVPVLERHLAS</sequence>
<keyword evidence="1" id="KW-0233">DNA recombination</keyword>
<reference evidence="2 3" key="1">
    <citation type="journal article" date="2009" name="Appl. Environ. Microbiol.">
        <title>Rhizobium sp. strain NGR234 possesses a remarkable number of secretion systems.</title>
        <authorList>
            <person name="Schmeisser C."/>
            <person name="Liesegang H."/>
            <person name="Krysciak D."/>
            <person name="Bakkou N."/>
            <person name="Le Quere A."/>
            <person name="Wollherr A."/>
            <person name="Heinemeyer I."/>
            <person name="Morgenstern B."/>
            <person name="Pommerening-Roeser A."/>
            <person name="Flores M."/>
            <person name="Palacios R."/>
            <person name="Brenner S."/>
            <person name="Gottschalk G."/>
            <person name="Schmitz R.A."/>
            <person name="Broughton W.J."/>
            <person name="Perret X."/>
            <person name="Strittmatter A.W."/>
            <person name="Streit W.R."/>
        </authorList>
    </citation>
    <scope>NUCLEOTIDE SEQUENCE [LARGE SCALE GENOMIC DNA]</scope>
    <source>
        <strain evidence="3">NBRC 101917 / NGR234</strain>
    </source>
</reference>
<accession>C3M8R1</accession>
<proteinExistence type="predicted"/>
<dbReference type="GO" id="GO:0015074">
    <property type="term" value="P:DNA integration"/>
    <property type="evidence" value="ECO:0007669"/>
    <property type="project" value="InterPro"/>
</dbReference>
<dbReference type="GO" id="GO:0006310">
    <property type="term" value="P:DNA recombination"/>
    <property type="evidence" value="ECO:0007669"/>
    <property type="project" value="UniProtKB-KW"/>
</dbReference>
<dbReference type="InterPro" id="IPR013762">
    <property type="entry name" value="Integrase-like_cat_sf"/>
</dbReference>
<gene>
    <name evidence="2" type="ordered locus">NGR_c08160</name>
</gene>
<dbReference type="eggNOG" id="COG0582">
    <property type="taxonomic scope" value="Bacteria"/>
</dbReference>
<dbReference type="KEGG" id="rhi:NGR_c08160"/>